<organism evidence="2 3">
    <name type="scientific">Plectosphaerella plurivora</name>
    <dbReference type="NCBI Taxonomy" id="936078"/>
    <lineage>
        <taxon>Eukaryota</taxon>
        <taxon>Fungi</taxon>
        <taxon>Dikarya</taxon>
        <taxon>Ascomycota</taxon>
        <taxon>Pezizomycotina</taxon>
        <taxon>Sordariomycetes</taxon>
        <taxon>Hypocreomycetidae</taxon>
        <taxon>Glomerellales</taxon>
        <taxon>Plectosphaerellaceae</taxon>
        <taxon>Plectosphaerella</taxon>
    </lineage>
</organism>
<evidence type="ECO:0000256" key="1">
    <source>
        <dbReference type="SAM" id="MobiDB-lite"/>
    </source>
</evidence>
<protein>
    <submittedName>
        <fullName evidence="2">Uncharacterized protein</fullName>
    </submittedName>
</protein>
<name>A0A9P8V2R9_9PEZI</name>
<accession>A0A9P8V2R9</accession>
<evidence type="ECO:0000313" key="2">
    <source>
        <dbReference type="EMBL" id="KAH6669137.1"/>
    </source>
</evidence>
<comment type="caution">
    <text evidence="2">The sequence shown here is derived from an EMBL/GenBank/DDBJ whole genome shotgun (WGS) entry which is preliminary data.</text>
</comment>
<reference evidence="2" key="1">
    <citation type="journal article" date="2021" name="Nat. Commun.">
        <title>Genetic determinants of endophytism in the Arabidopsis root mycobiome.</title>
        <authorList>
            <person name="Mesny F."/>
            <person name="Miyauchi S."/>
            <person name="Thiergart T."/>
            <person name="Pickel B."/>
            <person name="Atanasova L."/>
            <person name="Karlsson M."/>
            <person name="Huettel B."/>
            <person name="Barry K.W."/>
            <person name="Haridas S."/>
            <person name="Chen C."/>
            <person name="Bauer D."/>
            <person name="Andreopoulos W."/>
            <person name="Pangilinan J."/>
            <person name="LaButti K."/>
            <person name="Riley R."/>
            <person name="Lipzen A."/>
            <person name="Clum A."/>
            <person name="Drula E."/>
            <person name="Henrissat B."/>
            <person name="Kohler A."/>
            <person name="Grigoriev I.V."/>
            <person name="Martin F.M."/>
            <person name="Hacquard S."/>
        </authorList>
    </citation>
    <scope>NUCLEOTIDE SEQUENCE</scope>
    <source>
        <strain evidence="2">MPI-SDFR-AT-0117</strain>
    </source>
</reference>
<dbReference type="Proteomes" id="UP000770015">
    <property type="component" value="Unassembled WGS sequence"/>
</dbReference>
<sequence>MDLISSIEHMNLAIDDLSELVMRHEALEYAAQMQPMVGRPMAAEDKVFMSNFPSLEASSRSKVEEAMHEVRRRYAKCKLHGVDKKFPSHALAYILDPSIGPDLSLDDQWPVDHSLKHGKFPKLLSAPDHVLRTQTALQDLRITTKWPPSHPEKAQRHVAAMKEYGIHQLVYDVGSKNDGTPQNAEDPEYIPRWLLHQLRTSPLEAHRIASIFPQVTGLAIKNYDRWQADVLNYWWRDGTFAIPRKSRKHAVLGSNESVAIGHHERQRSPRPRTWDGVSSHRDARFRDARPRGSTGAASLTLERTHIWGKSASSDYHSAHSA</sequence>
<dbReference type="EMBL" id="JAGSXJ010000032">
    <property type="protein sequence ID" value="KAH6669137.1"/>
    <property type="molecule type" value="Genomic_DNA"/>
</dbReference>
<dbReference type="OrthoDB" id="3553547at2759"/>
<feature type="region of interest" description="Disordered" evidence="1">
    <location>
        <begin position="261"/>
        <end position="281"/>
    </location>
</feature>
<gene>
    <name evidence="2" type="ORF">F5X68DRAFT_216220</name>
</gene>
<dbReference type="AlphaFoldDB" id="A0A9P8V2R9"/>
<proteinExistence type="predicted"/>
<keyword evidence="3" id="KW-1185">Reference proteome</keyword>
<evidence type="ECO:0000313" key="3">
    <source>
        <dbReference type="Proteomes" id="UP000770015"/>
    </source>
</evidence>